<evidence type="ECO:0000313" key="2">
    <source>
        <dbReference type="Proteomes" id="UP000198282"/>
    </source>
</evidence>
<reference evidence="1 2" key="1">
    <citation type="submission" date="2017-06" db="EMBL/GenBank/DDBJ databases">
        <authorList>
            <person name="Kim H.J."/>
            <person name="Triplett B.A."/>
        </authorList>
    </citation>
    <scope>NUCLEOTIDE SEQUENCE [LARGE SCALE GENOMIC DNA]</scope>
    <source>
        <strain evidence="1 2">CGMCC 4.2132</strain>
    </source>
</reference>
<gene>
    <name evidence="1" type="ORF">SAMN05216276_10775</name>
</gene>
<name>A0A239P0X9_9ACTN</name>
<dbReference type="Proteomes" id="UP000198282">
    <property type="component" value="Unassembled WGS sequence"/>
</dbReference>
<organism evidence="1 2">
    <name type="scientific">Streptosporangium subroseum</name>
    <dbReference type="NCBI Taxonomy" id="106412"/>
    <lineage>
        <taxon>Bacteria</taxon>
        <taxon>Bacillati</taxon>
        <taxon>Actinomycetota</taxon>
        <taxon>Actinomycetes</taxon>
        <taxon>Streptosporangiales</taxon>
        <taxon>Streptosporangiaceae</taxon>
        <taxon>Streptosporangium</taxon>
    </lineage>
</organism>
<proteinExistence type="predicted"/>
<dbReference type="AlphaFoldDB" id="A0A239P0X9"/>
<protein>
    <submittedName>
        <fullName evidence="1">Uncharacterized protein</fullName>
    </submittedName>
</protein>
<dbReference type="RefSeq" id="WP_089212886.1">
    <property type="nucleotide sequence ID" value="NZ_FZOD01000077.1"/>
</dbReference>
<keyword evidence="2" id="KW-1185">Reference proteome</keyword>
<dbReference type="OrthoDB" id="3035510at2"/>
<dbReference type="EMBL" id="FZOD01000077">
    <property type="protein sequence ID" value="SNT60278.1"/>
    <property type="molecule type" value="Genomic_DNA"/>
</dbReference>
<sequence length="415" mass="47357">MADTTDQDSGLMTDERELTSAEIEAFQREQFFADADEATAEMYPRTFSQSAAFLYQRVVRPHEPLPPEYVTLPLTGVGNRDGVRLAVAEWNMLWECAQFRRRFFSEENLPAMMREVAERGDVNVVFVPRTISRYHEYAPLFHLLPRSTLQRHGLPLLRGGQWPYLTGMEPVDHFLPTDFEERLSRAWASRVWRDLDSGSKLRAFSDTDPIRLLAHNLDFWLPPVTAAIQEILFDLPVVDSTIDEAPVPLQDGTFLEGAVAASPRVGTDLWRGEAEAAEVVQLTIEHADANGRLRGILDAVRSNRVEDDFSEHWSYAREDFERKLYSKRSKVKVRFVELTDTIPVQGPETEVVADLVYADFLALLDPRERQVVVLLRSGFTRLNEIASLMGYKNHSPISKRLVQIRKKAAAHFGEQ</sequence>
<evidence type="ECO:0000313" key="1">
    <source>
        <dbReference type="EMBL" id="SNT60278.1"/>
    </source>
</evidence>
<accession>A0A239P0X9</accession>